<dbReference type="AlphaFoldDB" id="A0A937DJA9"/>
<proteinExistence type="predicted"/>
<sequence>MITKEKLKEEIDKFPNEEISVDELIDHLIFIEKLEGRIKLSEEGKNVISNDVLKEEISKWSK</sequence>
<organism evidence="1 2">
    <name type="scientific">Marivirga atlantica</name>
    <dbReference type="NCBI Taxonomy" id="1548457"/>
    <lineage>
        <taxon>Bacteria</taxon>
        <taxon>Pseudomonadati</taxon>
        <taxon>Bacteroidota</taxon>
        <taxon>Cytophagia</taxon>
        <taxon>Cytophagales</taxon>
        <taxon>Marivirgaceae</taxon>
        <taxon>Marivirga</taxon>
    </lineage>
</organism>
<gene>
    <name evidence="1" type="ORF">JKP34_07140</name>
</gene>
<dbReference type="EMBL" id="JAERQG010000001">
    <property type="protein sequence ID" value="MBL0765021.1"/>
    <property type="molecule type" value="Genomic_DNA"/>
</dbReference>
<evidence type="ECO:0000313" key="2">
    <source>
        <dbReference type="Proteomes" id="UP000642920"/>
    </source>
</evidence>
<reference evidence="1" key="1">
    <citation type="submission" date="2021-01" db="EMBL/GenBank/DDBJ databases">
        <title>Marivirga sp. nov., isolated from intertidal surface sediments.</title>
        <authorList>
            <person name="Zhang M."/>
        </authorList>
    </citation>
    <scope>NUCLEOTIDE SEQUENCE</scope>
    <source>
        <strain evidence="1">SM1354</strain>
    </source>
</reference>
<evidence type="ECO:0000313" key="1">
    <source>
        <dbReference type="EMBL" id="MBL0765021.1"/>
    </source>
</evidence>
<dbReference type="Proteomes" id="UP000642920">
    <property type="component" value="Unassembled WGS sequence"/>
</dbReference>
<protein>
    <submittedName>
        <fullName evidence="1">Uncharacterized protein</fullName>
    </submittedName>
</protein>
<dbReference type="RefSeq" id="WP_201919134.1">
    <property type="nucleotide sequence ID" value="NZ_JAERQG010000001.1"/>
</dbReference>
<keyword evidence="2" id="KW-1185">Reference proteome</keyword>
<accession>A0A937DJA9</accession>
<comment type="caution">
    <text evidence="1">The sequence shown here is derived from an EMBL/GenBank/DDBJ whole genome shotgun (WGS) entry which is preliminary data.</text>
</comment>
<name>A0A937DJA9_9BACT</name>